<feature type="region of interest" description="Disordered" evidence="13">
    <location>
        <begin position="1535"/>
        <end position="1594"/>
    </location>
</feature>
<dbReference type="InterPro" id="IPR019734">
    <property type="entry name" value="TPR_rpt"/>
</dbReference>
<protein>
    <recommendedName>
        <fullName evidence="4">RING-type E3 ubiquitin transferase</fullName>
        <ecNumber evidence="4">2.3.2.27</ecNumber>
    </recommendedName>
</protein>
<feature type="repeat" description="TPR" evidence="11">
    <location>
        <begin position="208"/>
        <end position="241"/>
    </location>
</feature>
<dbReference type="GeneTree" id="ENSGT00940000154465"/>
<dbReference type="InterPro" id="IPR011990">
    <property type="entry name" value="TPR-like_helical_dom_sf"/>
</dbReference>
<evidence type="ECO:0000313" key="15">
    <source>
        <dbReference type="Ensembl" id="ENSDLAP00005079928.1"/>
    </source>
</evidence>
<feature type="compositionally biased region" description="Polar residues" evidence="13">
    <location>
        <begin position="1554"/>
        <end position="1565"/>
    </location>
</feature>
<feature type="region of interest" description="Disordered" evidence="13">
    <location>
        <begin position="326"/>
        <end position="436"/>
    </location>
</feature>
<dbReference type="SUPFAM" id="SSF57850">
    <property type="entry name" value="RING/U-box"/>
    <property type="match status" value="1"/>
</dbReference>
<dbReference type="GO" id="GO:0061630">
    <property type="term" value="F:ubiquitin protein ligase activity"/>
    <property type="evidence" value="ECO:0007669"/>
    <property type="project" value="UniProtKB-EC"/>
</dbReference>
<dbReference type="PROSITE" id="PS50005">
    <property type="entry name" value="TPR"/>
    <property type="match status" value="2"/>
</dbReference>
<feature type="coiled-coil region" evidence="12">
    <location>
        <begin position="1485"/>
        <end position="1519"/>
    </location>
</feature>
<feature type="compositionally biased region" description="Basic and acidic residues" evidence="13">
    <location>
        <begin position="381"/>
        <end position="406"/>
    </location>
</feature>
<name>A0A8P4KS41_DICLA</name>
<dbReference type="CDD" id="cd16481">
    <property type="entry name" value="RING-H2_TTC3"/>
    <property type="match status" value="1"/>
</dbReference>
<evidence type="ECO:0000256" key="10">
    <source>
        <dbReference type="PROSITE-ProRule" id="PRU00175"/>
    </source>
</evidence>
<reference evidence="15" key="1">
    <citation type="submission" date="2025-08" db="UniProtKB">
        <authorList>
            <consortium name="Ensembl"/>
        </authorList>
    </citation>
    <scope>IDENTIFICATION</scope>
</reference>
<comment type="catalytic activity">
    <reaction evidence="1">
        <text>S-ubiquitinyl-[E2 ubiquitin-conjugating enzyme]-L-cysteine + [acceptor protein]-L-lysine = [E2 ubiquitin-conjugating enzyme]-L-cysteine + N(6)-ubiquitinyl-[acceptor protein]-L-lysine.</text>
        <dbReference type="EC" id="2.3.2.27"/>
    </reaction>
</comment>
<dbReference type="SMART" id="SM00184">
    <property type="entry name" value="RING"/>
    <property type="match status" value="1"/>
</dbReference>
<dbReference type="CTD" id="7267"/>
<dbReference type="GO" id="GO:0005737">
    <property type="term" value="C:cytoplasm"/>
    <property type="evidence" value="ECO:0007669"/>
    <property type="project" value="UniProtKB-SubCell"/>
</dbReference>
<feature type="compositionally biased region" description="Polar residues" evidence="13">
    <location>
        <begin position="371"/>
        <end position="380"/>
    </location>
</feature>
<dbReference type="OMA" id="CEDVRAK"/>
<evidence type="ECO:0000259" key="14">
    <source>
        <dbReference type="PROSITE" id="PS50089"/>
    </source>
</evidence>
<dbReference type="InterPro" id="IPR056871">
    <property type="entry name" value="WH_TTC3"/>
</dbReference>
<evidence type="ECO:0000256" key="12">
    <source>
        <dbReference type="SAM" id="Coils"/>
    </source>
</evidence>
<sequence>MSDPDSDSDYDCEDLTDQMSATLLFTGKSNSIIQPPDEVFERWSYIPIDTRKEAAQRMKICAFWLPILLHREDSSAIAAWALKIGLIDSNEDLSLRHLHKIETVEAVLRALEKGTLKKDQSKHVFWIRNMFQTRSTEVLEDALQWLERTGEPAIRHRILDLGHIHICFTALQVIFTEFAKYIHEMGTNLEKTMKALIARPHDHNIEKSEEMKRKGNENFNRKQYEDAVRFYSKAINFYPDNHIFYGNRALCYIRCRKYLKAVGDGKRATLIKPLWAKGHYRYCEALFSLGEVRMAIEANSSAQSLCKGDQEGIRDLEVQHGKFMSEMVDPKVGLPKKTHSKRSDSANRAHAPESRSQSVKGVHRNDPPPNASQQSKVSQNKLDKKPGKNERTAQMESSTKDSKASKSEFSSKNGKAESGTPVKKKSRNKNSLSDDEIQKVDVSKAAVCRELRSMVQDAHAALTDLRSRNAEQAFSQALALLETSTPKELGLSTLDVLLLLYGRASALTDIGQPEELGEAQKLLEKIKSFEERTFQCLVFYAIGRVYVRENRFSVALEQFSDSLQMVKNQITPGKLTWPLTKEIVKETQPDYFKEILDSAIELCKFPPVPDAICRLEKCHGHLKAEIYFTDPDFKGFIQICCCQSCIIEYHMSCWKSLKTSSFFEKNEKDFLQDPCLTPDCVGQICSIKIFGPTGLVKCKFDAAINKPQTPKKPKVNQKCTSLKKLKSKEEHRLKRKQHKQAFQDKQTINDEILLKKEDSATQIQQKAWLLYRDRYLLQISQNLELLREEKGLHMSALTNSLGPWLELDSSRGNQLAGRILNWQQEQLETLGQVVELLLERKNRVWARVLVQTLSNCLDINPKLSNWACQLNNAGLNAAKSFIERYSEHLEQLDLSFLLNFGPLQEVIIEKLGTRPELFSSIGLTVTEYLKQAPPDDMRLFIWTLEEHREEYVSCHIILEEYFDMMDGHCSVLKKSDENQNNSPMKSRGRKKKQKEPKALYVWMSPRRVPREELDQDLFEDDSLSFLHPGDPFTVPSHLREQVADFEDQFNGPRNRSHYKMILDNNPDPTKESLYDYFAQILEEHGPLVAEDPLLVGELEYFPPVAQQKIREAGGFESFLLESLRFIQMGRSIGLAKHAVCLQQTGHGPSLDDLDDLDDLVDSNSPDFQAVHDPAYTSYLDQYSFAQTEVYPILPNPYVSSVLSAGGVTLTVNDPYSHWTNGDCQQEAPNFLPKGYGEPDLYSGEGDGGIWDQTFGASATTEENLRRKHAAVQTCQEAMRSVAVNTEFHELFESCQGDINKKQKAIKNLKDQILKMENSCDEINMRHKEELAFLEEEIHKISTNIQVTNKELVLFQQKLEEEVRKDQKEKKANQEVLKTLKAEMEELVEEHGSLSRSIREKKKNYDTRLKDFLELSNQSAAEKMSLEDEIKRCKVSFTSATRRSHTAQLSAMESSRDQGLYGLYRELTNAKALLNKLDEAVHRHPNQELEMTRNSWRTNVQEIERKISAAETQYQEQKDQVKNGRRVSELLPVNVNHQSEPPAAPTSAAAKESLPPSSASHGSPTLPQQSAAEAAPPPPQTQHKPPTKTPESAHGTVFDKGMERLSAMFPDYSRSDLMRFVRELRSSSGGSLASMGLQDMVGGVTQLILDHQEKINSGAKPNMMGRRSPAQYAAPPYAVPVWQTFGPQRVTQSNALNVEDPCIICHDDMSPDDICVLECRHGFHNECIRSWLKEQSTCPTCRDHALLPEDFPALSGKRRQAP</sequence>
<dbReference type="GO" id="GO:0008270">
    <property type="term" value="F:zinc ion binding"/>
    <property type="evidence" value="ECO:0007669"/>
    <property type="project" value="UniProtKB-KW"/>
</dbReference>
<dbReference type="InterPro" id="IPR056872">
    <property type="entry name" value="TTC3/DZIP3-like_helical"/>
</dbReference>
<keyword evidence="5" id="KW-0963">Cytoplasm</keyword>
<dbReference type="PANTHER" id="PTHR17550">
    <property type="entry name" value="E3 UBIQUITIN-PROTEIN LIGASE TTC3"/>
    <property type="match status" value="1"/>
</dbReference>
<evidence type="ECO:0000256" key="6">
    <source>
        <dbReference type="ARBA" id="ARBA00022679"/>
    </source>
</evidence>
<dbReference type="OrthoDB" id="8062037at2759"/>
<feature type="region of interest" description="Disordered" evidence="13">
    <location>
        <begin position="973"/>
        <end position="996"/>
    </location>
</feature>
<evidence type="ECO:0000256" key="8">
    <source>
        <dbReference type="ARBA" id="ARBA00022771"/>
    </source>
</evidence>
<evidence type="ECO:0000256" key="13">
    <source>
        <dbReference type="SAM" id="MobiDB-lite"/>
    </source>
</evidence>
<evidence type="ECO:0000313" key="16">
    <source>
        <dbReference type="Proteomes" id="UP000694389"/>
    </source>
</evidence>
<dbReference type="Pfam" id="PF24812">
    <property type="entry name" value="WHD_TTC3"/>
    <property type="match status" value="1"/>
</dbReference>
<gene>
    <name evidence="15" type="primary">ttc3</name>
</gene>
<feature type="domain" description="RING-type" evidence="14">
    <location>
        <begin position="1701"/>
        <end position="1741"/>
    </location>
</feature>
<proteinExistence type="predicted"/>
<dbReference type="Proteomes" id="UP000694389">
    <property type="component" value="Unassembled WGS sequence"/>
</dbReference>
<evidence type="ECO:0000256" key="9">
    <source>
        <dbReference type="ARBA" id="ARBA00022833"/>
    </source>
</evidence>
<evidence type="ECO:0000256" key="2">
    <source>
        <dbReference type="ARBA" id="ARBA00004496"/>
    </source>
</evidence>
<dbReference type="EC" id="2.3.2.27" evidence="4"/>
<dbReference type="PANTHER" id="PTHR17550:SF8">
    <property type="entry name" value="RING-TYPE E3 UBIQUITIN TRANSFERASE"/>
    <property type="match status" value="1"/>
</dbReference>
<keyword evidence="8 10" id="KW-0863">Zinc-finger</keyword>
<dbReference type="Pfam" id="PF24905">
    <property type="entry name" value="TTC3_9th"/>
    <property type="match status" value="1"/>
</dbReference>
<dbReference type="RefSeq" id="XP_051257772.1">
    <property type="nucleotide sequence ID" value="XM_051401812.1"/>
</dbReference>
<comment type="pathway">
    <text evidence="3">Protein modification; protein ubiquitination.</text>
</comment>
<feature type="compositionally biased region" description="Basic and acidic residues" evidence="13">
    <location>
        <begin position="341"/>
        <end position="353"/>
    </location>
</feature>
<feature type="repeat" description="TPR" evidence="11">
    <location>
        <begin position="536"/>
        <end position="569"/>
    </location>
</feature>
<dbReference type="Pfam" id="PF13639">
    <property type="entry name" value="zf-RING_2"/>
    <property type="match status" value="1"/>
</dbReference>
<keyword evidence="12" id="KW-0175">Coiled coil</keyword>
<evidence type="ECO:0000256" key="11">
    <source>
        <dbReference type="PROSITE-ProRule" id="PRU00339"/>
    </source>
</evidence>
<dbReference type="InterPro" id="IPR001841">
    <property type="entry name" value="Znf_RING"/>
</dbReference>
<comment type="subcellular location">
    <subcellularLocation>
        <location evidence="2">Cytoplasm</location>
    </subcellularLocation>
</comment>
<dbReference type="InterPro" id="IPR013083">
    <property type="entry name" value="Znf_RING/FYVE/PHD"/>
</dbReference>
<keyword evidence="6" id="KW-0808">Transferase</keyword>
<dbReference type="Pfam" id="PF24525">
    <property type="entry name" value="TTC3"/>
    <property type="match status" value="1"/>
</dbReference>
<reference evidence="15" key="2">
    <citation type="submission" date="2025-09" db="UniProtKB">
        <authorList>
            <consortium name="Ensembl"/>
        </authorList>
    </citation>
    <scope>IDENTIFICATION</scope>
</reference>
<dbReference type="GeneID" id="127364356"/>
<dbReference type="Gene3D" id="1.25.40.10">
    <property type="entry name" value="Tetratricopeptide repeat domain"/>
    <property type="match status" value="1"/>
</dbReference>
<evidence type="ECO:0000256" key="1">
    <source>
        <dbReference type="ARBA" id="ARBA00000900"/>
    </source>
</evidence>
<feature type="coiled-coil region" evidence="12">
    <location>
        <begin position="1291"/>
        <end position="1403"/>
    </location>
</feature>
<keyword evidence="16" id="KW-1185">Reference proteome</keyword>
<keyword evidence="9" id="KW-0862">Zinc</keyword>
<keyword evidence="11" id="KW-0802">TPR repeat</keyword>
<organism evidence="15 16">
    <name type="scientific">Dicentrarchus labrax</name>
    <name type="common">European seabass</name>
    <name type="synonym">Morone labrax</name>
    <dbReference type="NCBI Taxonomy" id="13489"/>
    <lineage>
        <taxon>Eukaryota</taxon>
        <taxon>Metazoa</taxon>
        <taxon>Chordata</taxon>
        <taxon>Craniata</taxon>
        <taxon>Vertebrata</taxon>
        <taxon>Euteleostomi</taxon>
        <taxon>Actinopterygii</taxon>
        <taxon>Neopterygii</taxon>
        <taxon>Teleostei</taxon>
        <taxon>Neoteleostei</taxon>
        <taxon>Acanthomorphata</taxon>
        <taxon>Eupercaria</taxon>
        <taxon>Moronidae</taxon>
        <taxon>Dicentrarchus</taxon>
    </lineage>
</organism>
<evidence type="ECO:0000256" key="4">
    <source>
        <dbReference type="ARBA" id="ARBA00012483"/>
    </source>
</evidence>
<dbReference type="Gene3D" id="3.30.40.10">
    <property type="entry name" value="Zinc/RING finger domain, C3HC4 (zinc finger)"/>
    <property type="match status" value="1"/>
</dbReference>
<evidence type="ECO:0000256" key="7">
    <source>
        <dbReference type="ARBA" id="ARBA00022723"/>
    </source>
</evidence>
<dbReference type="RefSeq" id="XP_051257773.1">
    <property type="nucleotide sequence ID" value="XM_051401813.1"/>
</dbReference>
<dbReference type="Ensembl" id="ENSDLAT00005069843.1">
    <property type="protein sequence ID" value="ENSDLAP00005079928.1"/>
    <property type="gene ID" value="ENSDLAG00005014945.2"/>
</dbReference>
<dbReference type="InterPro" id="IPR043866">
    <property type="entry name" value="TTC3/DZIP3_dom"/>
</dbReference>
<dbReference type="InterPro" id="IPR056870">
    <property type="entry name" value="TTC3/DZIP3/RBM44-like_helical"/>
</dbReference>
<dbReference type="RefSeq" id="XP_051257774.1">
    <property type="nucleotide sequence ID" value="XM_051401814.1"/>
</dbReference>
<dbReference type="SUPFAM" id="SSF48452">
    <property type="entry name" value="TPR-like"/>
    <property type="match status" value="2"/>
</dbReference>
<keyword evidence="7" id="KW-0479">Metal-binding</keyword>
<dbReference type="SMART" id="SM00028">
    <property type="entry name" value="TPR"/>
    <property type="match status" value="3"/>
</dbReference>
<accession>A0A8P4KS41</accession>
<dbReference type="PROSITE" id="PS50089">
    <property type="entry name" value="ZF_RING_2"/>
    <property type="match status" value="1"/>
</dbReference>
<evidence type="ECO:0000256" key="5">
    <source>
        <dbReference type="ARBA" id="ARBA00022490"/>
    </source>
</evidence>
<dbReference type="Pfam" id="PF19179">
    <property type="entry name" value="TTC3_DZIP3_dom"/>
    <property type="match status" value="1"/>
</dbReference>
<evidence type="ECO:0000256" key="3">
    <source>
        <dbReference type="ARBA" id="ARBA00004906"/>
    </source>
</evidence>
<dbReference type="RefSeq" id="XP_051257775.1">
    <property type="nucleotide sequence ID" value="XM_051401815.1"/>
</dbReference>